<organism evidence="9 10">
    <name type="scientific">Limulus polyphemus</name>
    <name type="common">Atlantic horseshoe crab</name>
    <dbReference type="NCBI Taxonomy" id="6850"/>
    <lineage>
        <taxon>Eukaryota</taxon>
        <taxon>Metazoa</taxon>
        <taxon>Ecdysozoa</taxon>
        <taxon>Arthropoda</taxon>
        <taxon>Chelicerata</taxon>
        <taxon>Merostomata</taxon>
        <taxon>Xiphosura</taxon>
        <taxon>Limulidae</taxon>
        <taxon>Limulus</taxon>
    </lineage>
</organism>
<dbReference type="Gene3D" id="2.60.60.20">
    <property type="entry name" value="PLAT/LH2 domain"/>
    <property type="match status" value="1"/>
</dbReference>
<dbReference type="InterPro" id="IPR029058">
    <property type="entry name" value="AB_hydrolase_fold"/>
</dbReference>
<dbReference type="PANTHER" id="PTHR11610:SF185">
    <property type="entry name" value="LD47264P"/>
    <property type="match status" value="1"/>
</dbReference>
<reference evidence="10" key="1">
    <citation type="submission" date="2025-08" db="UniProtKB">
        <authorList>
            <consortium name="RefSeq"/>
        </authorList>
    </citation>
    <scope>IDENTIFICATION</scope>
    <source>
        <tissue evidence="10">Muscle</tissue>
    </source>
</reference>
<protein>
    <submittedName>
        <fullName evidence="10">Pancreatic lipase-related protein 2-like isoform X1</fullName>
    </submittedName>
</protein>
<dbReference type="PANTHER" id="PTHR11610">
    <property type="entry name" value="LIPASE"/>
    <property type="match status" value="1"/>
</dbReference>
<proteinExistence type="inferred from homology"/>
<name>A0ABM1BHS0_LIMPO</name>
<dbReference type="CDD" id="cd00707">
    <property type="entry name" value="Pancreat_lipase_like"/>
    <property type="match status" value="1"/>
</dbReference>
<comment type="similarity">
    <text evidence="2 5">Belongs to the AB hydrolase superfamily. Lipase family.</text>
</comment>
<evidence type="ECO:0000259" key="8">
    <source>
        <dbReference type="Pfam" id="PF01477"/>
    </source>
</evidence>
<dbReference type="InterPro" id="IPR001024">
    <property type="entry name" value="PLAT/LH2_dom"/>
</dbReference>
<evidence type="ECO:0000313" key="9">
    <source>
        <dbReference type="Proteomes" id="UP000694941"/>
    </source>
</evidence>
<evidence type="ECO:0000313" key="10">
    <source>
        <dbReference type="RefSeq" id="XP_013782252.2"/>
    </source>
</evidence>
<dbReference type="PIRSF" id="PIRSF000865">
    <property type="entry name" value="Lipoprotein_lipase_LIPH"/>
    <property type="match status" value="1"/>
</dbReference>
<dbReference type="Pfam" id="PF01477">
    <property type="entry name" value="PLAT"/>
    <property type="match status" value="1"/>
</dbReference>
<dbReference type="InterPro" id="IPR016272">
    <property type="entry name" value="Lipase_LIPH"/>
</dbReference>
<feature type="domain" description="PLAT" evidence="8">
    <location>
        <begin position="395"/>
        <end position="491"/>
    </location>
</feature>
<dbReference type="InterPro" id="IPR002331">
    <property type="entry name" value="Lipase_panc"/>
</dbReference>
<dbReference type="InterPro" id="IPR036392">
    <property type="entry name" value="PLAT/LH2_dom_sf"/>
</dbReference>
<gene>
    <name evidence="10" type="primary">LOC106466507</name>
</gene>
<dbReference type="GeneID" id="106466507"/>
<dbReference type="SUPFAM" id="SSF53474">
    <property type="entry name" value="alpha/beta-Hydrolases"/>
    <property type="match status" value="1"/>
</dbReference>
<dbReference type="InterPro" id="IPR000734">
    <property type="entry name" value="TAG_lipase"/>
</dbReference>
<dbReference type="InterPro" id="IPR033906">
    <property type="entry name" value="Lipase_N"/>
</dbReference>
<dbReference type="InterPro" id="IPR013818">
    <property type="entry name" value="Lipase"/>
</dbReference>
<sequence length="529" mass="60250">MALPKNVFVALIFCLGIYPRSTFCRTHFSKYDVLLDHSTNYSKFENSFAAKGSGKCLGELGCFETGGDFFHPIFRPLNVLPDDREVINVRFYLYTRKSPKDYEELSNSDESKVRKSNFDPTHKTKFIVHGWIDNQLFGYWMRDMKDEFLLHDDYNVIIVDWSGGNGLPYTQATSNTRVVGAEIALLISRLQEWLGVRQEDCHILGHSLGSHVAGYAGERLEKLGRITGLDPAEPYFQHMPPAVRLDPSDATFVDAIHTDSTTILLLGLGMSQEVGHVDFFPNNGKNQPGCKTSKLISFITDGLIEGTRRFIACNHQRAVDFFHYSINHKCAPVGYLCANWEIFLKGQCAECGPDGSRCAILGMRADEYRPFKNDEEPQKLYLKTSGSAPFCLHYYQVLVKLYKPSKSRDERGKLWIALQGSKGSVDLKLSDDVEDLYHGARYTYLATTDKEIGEVQKVTFWWEYSSTIYNPLTWILFRKPHLYIEYIKVTPMNVIDHKARQEMTVSACEDPNEAIYPDTKIAMSFGDHC</sequence>
<feature type="chain" id="PRO_5045034932" evidence="6">
    <location>
        <begin position="25"/>
        <end position="529"/>
    </location>
</feature>
<feature type="domain" description="Lipase" evidence="7">
    <location>
        <begin position="56"/>
        <end position="390"/>
    </location>
</feature>
<evidence type="ECO:0000256" key="4">
    <source>
        <dbReference type="ARBA" id="ARBA00023157"/>
    </source>
</evidence>
<evidence type="ECO:0000256" key="2">
    <source>
        <dbReference type="ARBA" id="ARBA00010701"/>
    </source>
</evidence>
<evidence type="ECO:0000259" key="7">
    <source>
        <dbReference type="Pfam" id="PF00151"/>
    </source>
</evidence>
<dbReference type="Proteomes" id="UP000694941">
    <property type="component" value="Unplaced"/>
</dbReference>
<accession>A0ABM1BHS0</accession>
<keyword evidence="6" id="KW-0732">Signal</keyword>
<dbReference type="Pfam" id="PF00151">
    <property type="entry name" value="Lipase"/>
    <property type="match status" value="1"/>
</dbReference>
<evidence type="ECO:0000256" key="5">
    <source>
        <dbReference type="RuleBase" id="RU004262"/>
    </source>
</evidence>
<dbReference type="PRINTS" id="PR00821">
    <property type="entry name" value="TAGLIPASE"/>
</dbReference>
<dbReference type="Gene3D" id="3.40.50.1820">
    <property type="entry name" value="alpha/beta hydrolase"/>
    <property type="match status" value="1"/>
</dbReference>
<keyword evidence="4" id="KW-1015">Disulfide bond</keyword>
<dbReference type="PRINTS" id="PR00823">
    <property type="entry name" value="PANCLIPASE"/>
</dbReference>
<evidence type="ECO:0000256" key="1">
    <source>
        <dbReference type="ARBA" id="ARBA00004613"/>
    </source>
</evidence>
<feature type="signal peptide" evidence="6">
    <location>
        <begin position="1"/>
        <end position="24"/>
    </location>
</feature>
<keyword evidence="3" id="KW-0964">Secreted</keyword>
<keyword evidence="9" id="KW-1185">Reference proteome</keyword>
<comment type="subcellular location">
    <subcellularLocation>
        <location evidence="1">Secreted</location>
    </subcellularLocation>
</comment>
<evidence type="ECO:0000256" key="3">
    <source>
        <dbReference type="ARBA" id="ARBA00022525"/>
    </source>
</evidence>
<evidence type="ECO:0000256" key="6">
    <source>
        <dbReference type="SAM" id="SignalP"/>
    </source>
</evidence>
<dbReference type="RefSeq" id="XP_013782252.2">
    <property type="nucleotide sequence ID" value="XM_013926798.2"/>
</dbReference>
<dbReference type="SUPFAM" id="SSF49723">
    <property type="entry name" value="Lipase/lipooxygenase domain (PLAT/LH2 domain)"/>
    <property type="match status" value="1"/>
</dbReference>